<proteinExistence type="predicted"/>
<evidence type="ECO:0000313" key="3">
    <source>
        <dbReference type="EMBL" id="KTT69059.1"/>
    </source>
</evidence>
<dbReference type="AlphaFoldDB" id="A0A147HVU5"/>
<evidence type="ECO:0000313" key="4">
    <source>
        <dbReference type="Proteomes" id="UP000074310"/>
    </source>
</evidence>
<dbReference type="Gene3D" id="1.10.10.10">
    <property type="entry name" value="Winged helix-like DNA-binding domain superfamily/Winged helix DNA-binding domain"/>
    <property type="match status" value="1"/>
</dbReference>
<dbReference type="EMBL" id="LDTB01000077">
    <property type="protein sequence ID" value="KTT69059.1"/>
    <property type="molecule type" value="Genomic_DNA"/>
</dbReference>
<feature type="region of interest" description="Disordered" evidence="1">
    <location>
        <begin position="1"/>
        <end position="24"/>
    </location>
</feature>
<dbReference type="SUPFAM" id="SSF46785">
    <property type="entry name" value="Winged helix' DNA-binding domain"/>
    <property type="match status" value="1"/>
</dbReference>
<dbReference type="PANTHER" id="PTHR43252">
    <property type="entry name" value="TRANSCRIPTIONAL REGULATOR YQJI"/>
    <property type="match status" value="1"/>
</dbReference>
<sequence length="211" mass="22656">MFRFSHGGGGRHHGFGPRGGRHGGEGGMDVERFFHWVERLNDGDRRRGGGGGGGRSRRMFDGGELRLLLLKLIADEPRHGYELIKAIEALSGGGYAPSPGVVYPTLTLLDEMELIAEQASAGSRKRFAATEAGVAHLAEAAETVAALLARLEAMGAQRARGDGEGAPVRRAMHNLRHAVQDRAVRADATPELLHEIAALIDEAAQKVERLK</sequence>
<feature type="compositionally biased region" description="Basic residues" evidence="1">
    <location>
        <begin position="9"/>
        <end position="21"/>
    </location>
</feature>
<evidence type="ECO:0000259" key="2">
    <source>
        <dbReference type="Pfam" id="PF03551"/>
    </source>
</evidence>
<dbReference type="OrthoDB" id="9814826at2"/>
<dbReference type="PATRIC" id="fig|869719.3.peg.3248"/>
<protein>
    <submittedName>
        <fullName evidence="3">PadR family transcriptional regulator</fullName>
    </submittedName>
</protein>
<gene>
    <name evidence="3" type="ORF">NS334_15320</name>
</gene>
<dbReference type="Proteomes" id="UP000074310">
    <property type="component" value="Unassembled WGS sequence"/>
</dbReference>
<dbReference type="InterPro" id="IPR036390">
    <property type="entry name" value="WH_DNA-bd_sf"/>
</dbReference>
<name>A0A147HVU5_9SPHN</name>
<organism evidence="3 4">
    <name type="scientific">Sphingomonas endophytica</name>
    <dbReference type="NCBI Taxonomy" id="869719"/>
    <lineage>
        <taxon>Bacteria</taxon>
        <taxon>Pseudomonadati</taxon>
        <taxon>Pseudomonadota</taxon>
        <taxon>Alphaproteobacteria</taxon>
        <taxon>Sphingomonadales</taxon>
        <taxon>Sphingomonadaceae</taxon>
        <taxon>Sphingomonas</taxon>
    </lineage>
</organism>
<feature type="domain" description="Transcription regulator PadR N-terminal" evidence="2">
    <location>
        <begin position="69"/>
        <end position="139"/>
    </location>
</feature>
<dbReference type="InterPro" id="IPR036388">
    <property type="entry name" value="WH-like_DNA-bd_sf"/>
</dbReference>
<accession>A0A147HVU5</accession>
<dbReference type="Pfam" id="PF03551">
    <property type="entry name" value="PadR"/>
    <property type="match status" value="1"/>
</dbReference>
<dbReference type="PANTHER" id="PTHR43252:SF7">
    <property type="entry name" value="TRANSCRIPTIONAL REGULATOR YQJI"/>
    <property type="match status" value="1"/>
</dbReference>
<evidence type="ECO:0000256" key="1">
    <source>
        <dbReference type="SAM" id="MobiDB-lite"/>
    </source>
</evidence>
<dbReference type="RefSeq" id="WP_058756827.1">
    <property type="nucleotide sequence ID" value="NZ_LDTB01000077.1"/>
</dbReference>
<reference evidence="3 4" key="1">
    <citation type="journal article" date="2016" name="Front. Microbiol.">
        <title>Genomic Resource of Rice Seed Associated Bacteria.</title>
        <authorList>
            <person name="Midha S."/>
            <person name="Bansal K."/>
            <person name="Sharma S."/>
            <person name="Kumar N."/>
            <person name="Patil P.P."/>
            <person name="Chaudhry V."/>
            <person name="Patil P.B."/>
        </authorList>
    </citation>
    <scope>NUCLEOTIDE SEQUENCE [LARGE SCALE GENOMIC DNA]</scope>
    <source>
        <strain evidence="3 4">NS334</strain>
    </source>
</reference>
<dbReference type="InterPro" id="IPR005149">
    <property type="entry name" value="Tscrpt_reg_PadR_N"/>
</dbReference>
<comment type="caution">
    <text evidence="3">The sequence shown here is derived from an EMBL/GenBank/DDBJ whole genome shotgun (WGS) entry which is preliminary data.</text>
</comment>
<keyword evidence="4" id="KW-1185">Reference proteome</keyword>